<proteinExistence type="predicted"/>
<dbReference type="AlphaFoldDB" id="A0A8H7SJ16"/>
<comment type="caution">
    <text evidence="1">The sequence shown here is derived from an EMBL/GenBank/DDBJ whole genome shotgun (WGS) entry which is preliminary data.</text>
</comment>
<dbReference type="Proteomes" id="UP000613177">
    <property type="component" value="Unassembled WGS sequence"/>
</dbReference>
<name>A0A8H7SJ16_9FUNG</name>
<accession>A0A8H7SJ16</accession>
<evidence type="ECO:0000313" key="1">
    <source>
        <dbReference type="EMBL" id="KAG2230695.1"/>
    </source>
</evidence>
<keyword evidence="2" id="KW-1185">Reference proteome</keyword>
<reference evidence="1" key="1">
    <citation type="submission" date="2021-01" db="EMBL/GenBank/DDBJ databases">
        <title>Metabolic potential, ecology and presence of endohyphal bacteria is reflected in genomic diversity of Mucoromycotina.</title>
        <authorList>
            <person name="Muszewska A."/>
            <person name="Okrasinska A."/>
            <person name="Steczkiewicz K."/>
            <person name="Drgas O."/>
            <person name="Orlowska M."/>
            <person name="Perlinska-Lenart U."/>
            <person name="Aleksandrzak-Piekarczyk T."/>
            <person name="Szatraj K."/>
            <person name="Zielenkiewicz U."/>
            <person name="Pilsyk S."/>
            <person name="Malc E."/>
            <person name="Mieczkowski P."/>
            <person name="Kruszewska J.S."/>
            <person name="Biernat P."/>
            <person name="Pawlowska J."/>
        </authorList>
    </citation>
    <scope>NUCLEOTIDE SEQUENCE</scope>
    <source>
        <strain evidence="1">WA0000018081</strain>
    </source>
</reference>
<organism evidence="1 2">
    <name type="scientific">Thamnidium elegans</name>
    <dbReference type="NCBI Taxonomy" id="101142"/>
    <lineage>
        <taxon>Eukaryota</taxon>
        <taxon>Fungi</taxon>
        <taxon>Fungi incertae sedis</taxon>
        <taxon>Mucoromycota</taxon>
        <taxon>Mucoromycotina</taxon>
        <taxon>Mucoromycetes</taxon>
        <taxon>Mucorales</taxon>
        <taxon>Mucorineae</taxon>
        <taxon>Mucoraceae</taxon>
        <taxon>Thamnidium</taxon>
    </lineage>
</organism>
<gene>
    <name evidence="1" type="ORF">INT48_006912</name>
</gene>
<sequence>MLGVEPDIHQTLGTGVVSNPLLNELYSAAKRKGANALSNCGMYTLNREPVGLFGNDIIVGIDFDLVVNEQDNYC</sequence>
<evidence type="ECO:0000313" key="2">
    <source>
        <dbReference type="Proteomes" id="UP000613177"/>
    </source>
</evidence>
<protein>
    <submittedName>
        <fullName evidence="1">Uncharacterized protein</fullName>
    </submittedName>
</protein>
<dbReference type="EMBL" id="JAEPRE010000188">
    <property type="protein sequence ID" value="KAG2230695.1"/>
    <property type="molecule type" value="Genomic_DNA"/>
</dbReference>